<evidence type="ECO:0008006" key="11">
    <source>
        <dbReference type="Google" id="ProtNLM"/>
    </source>
</evidence>
<evidence type="ECO:0000313" key="10">
    <source>
        <dbReference type="Proteomes" id="UP001187192"/>
    </source>
</evidence>
<dbReference type="Proteomes" id="UP001187192">
    <property type="component" value="Unassembled WGS sequence"/>
</dbReference>
<evidence type="ECO:0000259" key="7">
    <source>
        <dbReference type="Pfam" id="PF06813"/>
    </source>
</evidence>
<dbReference type="InterPro" id="IPR010658">
    <property type="entry name" value="Nodulin-like"/>
</dbReference>
<feature type="region of interest" description="Disordered" evidence="5">
    <location>
        <begin position="574"/>
        <end position="596"/>
    </location>
</feature>
<feature type="domain" description="NFD4 C-terminal" evidence="8">
    <location>
        <begin position="356"/>
        <end position="558"/>
    </location>
</feature>
<evidence type="ECO:0000256" key="4">
    <source>
        <dbReference type="ARBA" id="ARBA00023136"/>
    </source>
</evidence>
<feature type="transmembrane region" description="Helical" evidence="6">
    <location>
        <begin position="97"/>
        <end position="118"/>
    </location>
</feature>
<feature type="domain" description="Nodulin-like" evidence="7">
    <location>
        <begin position="32"/>
        <end position="281"/>
    </location>
</feature>
<keyword evidence="4 6" id="KW-0472">Membrane</keyword>
<feature type="transmembrane region" description="Helical" evidence="6">
    <location>
        <begin position="386"/>
        <end position="405"/>
    </location>
</feature>
<dbReference type="Pfam" id="PF06813">
    <property type="entry name" value="Nodulin-like"/>
    <property type="match status" value="1"/>
</dbReference>
<dbReference type="Pfam" id="PF23262">
    <property type="entry name" value="NFD4_C"/>
    <property type="match status" value="1"/>
</dbReference>
<keyword evidence="10" id="KW-1185">Reference proteome</keyword>
<feature type="transmembrane region" description="Helical" evidence="6">
    <location>
        <begin position="26"/>
        <end position="52"/>
    </location>
</feature>
<evidence type="ECO:0000259" key="8">
    <source>
        <dbReference type="Pfam" id="PF23262"/>
    </source>
</evidence>
<organism evidence="9 10">
    <name type="scientific">Ficus carica</name>
    <name type="common">Common fig</name>
    <dbReference type="NCBI Taxonomy" id="3494"/>
    <lineage>
        <taxon>Eukaryota</taxon>
        <taxon>Viridiplantae</taxon>
        <taxon>Streptophyta</taxon>
        <taxon>Embryophyta</taxon>
        <taxon>Tracheophyta</taxon>
        <taxon>Spermatophyta</taxon>
        <taxon>Magnoliopsida</taxon>
        <taxon>eudicotyledons</taxon>
        <taxon>Gunneridae</taxon>
        <taxon>Pentapetalae</taxon>
        <taxon>rosids</taxon>
        <taxon>fabids</taxon>
        <taxon>Rosales</taxon>
        <taxon>Moraceae</taxon>
        <taxon>Ficeae</taxon>
        <taxon>Ficus</taxon>
    </lineage>
</organism>
<gene>
    <name evidence="9" type="ORF">TIFTF001_022032</name>
</gene>
<feature type="transmembrane region" description="Helical" evidence="6">
    <location>
        <begin position="72"/>
        <end position="90"/>
    </location>
</feature>
<keyword evidence="3 6" id="KW-1133">Transmembrane helix</keyword>
<accession>A0AA88DJX1</accession>
<dbReference type="AlphaFoldDB" id="A0AA88DJX1"/>
<comment type="caution">
    <text evidence="9">The sequence shown here is derived from an EMBL/GenBank/DDBJ whole genome shotgun (WGS) entry which is preliminary data.</text>
</comment>
<dbReference type="PANTHER" id="PTHR21576">
    <property type="entry name" value="UNCHARACTERIZED NODULIN-LIKE PROTEIN"/>
    <property type="match status" value="1"/>
</dbReference>
<comment type="subcellular location">
    <subcellularLocation>
        <location evidence="1">Membrane</location>
        <topology evidence="1">Multi-pass membrane protein</topology>
    </subcellularLocation>
</comment>
<dbReference type="SUPFAM" id="SSF103473">
    <property type="entry name" value="MFS general substrate transporter"/>
    <property type="match status" value="1"/>
</dbReference>
<evidence type="ECO:0000256" key="2">
    <source>
        <dbReference type="ARBA" id="ARBA00022692"/>
    </source>
</evidence>
<dbReference type="InterPro" id="IPR036259">
    <property type="entry name" value="MFS_trans_sf"/>
</dbReference>
<feature type="transmembrane region" description="Helical" evidence="6">
    <location>
        <begin position="130"/>
        <end position="150"/>
    </location>
</feature>
<dbReference type="GO" id="GO:0016020">
    <property type="term" value="C:membrane"/>
    <property type="evidence" value="ECO:0007669"/>
    <property type="project" value="UniProtKB-SubCell"/>
</dbReference>
<dbReference type="CDD" id="cd17354">
    <property type="entry name" value="MFS_Mch1p_like"/>
    <property type="match status" value="1"/>
</dbReference>
<dbReference type="InterPro" id="IPR056555">
    <property type="entry name" value="NFD4_C"/>
</dbReference>
<protein>
    <recommendedName>
        <fullName evidence="11">Nodulin-like domain-containing protein</fullName>
    </recommendedName>
</protein>
<feature type="transmembrane region" description="Helical" evidence="6">
    <location>
        <begin position="193"/>
        <end position="212"/>
    </location>
</feature>
<feature type="transmembrane region" description="Helical" evidence="6">
    <location>
        <begin position="264"/>
        <end position="283"/>
    </location>
</feature>
<evidence type="ECO:0000256" key="5">
    <source>
        <dbReference type="SAM" id="MobiDB-lite"/>
    </source>
</evidence>
<keyword evidence="2 6" id="KW-0812">Transmembrane</keyword>
<dbReference type="PANTHER" id="PTHR21576:SF156">
    <property type="entry name" value="PROTEIN NUCLEAR FUSION DEFECTIVE 4-LIKE"/>
    <property type="match status" value="1"/>
</dbReference>
<reference evidence="9" key="1">
    <citation type="submission" date="2023-07" db="EMBL/GenBank/DDBJ databases">
        <title>draft genome sequence of fig (Ficus carica).</title>
        <authorList>
            <person name="Takahashi T."/>
            <person name="Nishimura K."/>
        </authorList>
    </citation>
    <scope>NUCLEOTIDE SEQUENCE</scope>
</reference>
<feature type="transmembrane region" description="Helical" evidence="6">
    <location>
        <begin position="531"/>
        <end position="552"/>
    </location>
</feature>
<feature type="transmembrane region" description="Helical" evidence="6">
    <location>
        <begin position="417"/>
        <end position="436"/>
    </location>
</feature>
<evidence type="ECO:0000256" key="1">
    <source>
        <dbReference type="ARBA" id="ARBA00004141"/>
    </source>
</evidence>
<sequence>MGLPGGSATSRFAAIRGWRDMKSLSIAILMGRWLSVYASFLLMATAGASYMFGLYSNDIKSTLGYDQTTLNLIGFFKDLGANIGLLSGLLNEITPPWVVLTVGATMNFTGYFMVWLAVTEKIPTPKVWHMCLYLTIGANSHTFINTGALVTCVKNFPQNRGIMLGLLNGYTGISAAVIAQLYHTFYGKNTKSFTLFVAWLPTATAFCFLRVIRIIKPVANHHQHKNNDRKLLYKFFYMSLVLAGVLLVLIVIENKVNFTRREYAGSASVVLFLLFLPLVIVGLEEYRLWKDEKNRAMSSPVTTTAAVAVATPRFDGDKKVISCWKDVFSPPEIGEDHTILQAVFSPEMITLFLTTMCGIGGTLSMMDNLGQIGTSLGYSLESITTFVSLTSVWIFLGETLAGILSEILITRYKFPRPLMFTLTLLFSCIGYLLIAFNIRIGLYVASVVTGFCFGAQWPLLFSVVSEIFGLKHYSTLYNISAMASPSGLYLLNVKITGYLYDREAMKQLRALGQERKSGEELRCNGGECYKLSFIIITGVTLFGALVSLVLVFRTRKFYRSDIYKRFREVEISPAPEKAGESPEGEAVLETGKGQFT</sequence>
<evidence type="ECO:0000256" key="6">
    <source>
        <dbReference type="SAM" id="Phobius"/>
    </source>
</evidence>
<feature type="transmembrane region" description="Helical" evidence="6">
    <location>
        <begin position="162"/>
        <end position="181"/>
    </location>
</feature>
<evidence type="ECO:0000313" key="9">
    <source>
        <dbReference type="EMBL" id="GMN52884.1"/>
    </source>
</evidence>
<dbReference type="Gramene" id="FCD_00025829-RA">
    <property type="protein sequence ID" value="FCD_00025829-RA:cds"/>
    <property type="gene ID" value="FCD_00025829"/>
</dbReference>
<dbReference type="EMBL" id="BTGU01000043">
    <property type="protein sequence ID" value="GMN52884.1"/>
    <property type="molecule type" value="Genomic_DNA"/>
</dbReference>
<proteinExistence type="predicted"/>
<evidence type="ECO:0000256" key="3">
    <source>
        <dbReference type="ARBA" id="ARBA00022989"/>
    </source>
</evidence>
<feature type="transmembrane region" description="Helical" evidence="6">
    <location>
        <begin position="442"/>
        <end position="464"/>
    </location>
</feature>
<dbReference type="Gene3D" id="1.20.1250.20">
    <property type="entry name" value="MFS general substrate transporter like domains"/>
    <property type="match status" value="1"/>
</dbReference>
<name>A0AA88DJX1_FICCA</name>
<feature type="transmembrane region" description="Helical" evidence="6">
    <location>
        <begin position="232"/>
        <end position="252"/>
    </location>
</feature>